<evidence type="ECO:0000313" key="2">
    <source>
        <dbReference type="Proteomes" id="UP000551616"/>
    </source>
</evidence>
<protein>
    <recommendedName>
        <fullName evidence="3">Carboxypeptidase regulatory-like domain-containing protein</fullName>
    </recommendedName>
</protein>
<evidence type="ECO:0000313" key="1">
    <source>
        <dbReference type="EMBL" id="MBA2115213.1"/>
    </source>
</evidence>
<gene>
    <name evidence="1" type="ORF">HOV93_23860</name>
</gene>
<accession>A0A7V8V5D1</accession>
<comment type="caution">
    <text evidence="1">The sequence shown here is derived from an EMBL/GenBank/DDBJ whole genome shotgun (WGS) entry which is preliminary data.</text>
</comment>
<dbReference type="AlphaFoldDB" id="A0A7V8V5D1"/>
<sequence>MNHFMSRISRSGILFSLFVSLTFVGCSETGPASGFVQGVVTLDGAPLPNAELAFYPEQGRASQGVTDESGHYSLMFTYDTPGCLPGNHEVMITTRRLESEEQGAMLLPERVPRKYRKRGELTAAVEPGENEINFDLSK</sequence>
<keyword evidence="2" id="KW-1185">Reference proteome</keyword>
<dbReference type="RefSeq" id="WP_207396662.1">
    <property type="nucleotide sequence ID" value="NZ_JABRWO010000006.1"/>
</dbReference>
<name>A0A7V8V5D1_9BACT</name>
<dbReference type="EMBL" id="JABRWO010000006">
    <property type="protein sequence ID" value="MBA2115213.1"/>
    <property type="molecule type" value="Genomic_DNA"/>
</dbReference>
<reference evidence="1 2" key="1">
    <citation type="submission" date="2020-05" db="EMBL/GenBank/DDBJ databases">
        <title>Bremerella alba sp. nov., a novel planctomycete isolated from the surface of the macroalga Fucus spiralis.</title>
        <authorList>
            <person name="Godinho O."/>
            <person name="Botelho R."/>
            <person name="Albuquerque L."/>
            <person name="Wiegand S."/>
            <person name="Da Costa M.S."/>
            <person name="Lobo-Da-Cunha A."/>
            <person name="Jogler C."/>
            <person name="Lage O.M."/>
        </authorList>
    </citation>
    <scope>NUCLEOTIDE SEQUENCE [LARGE SCALE GENOMIC DNA]</scope>
    <source>
        <strain evidence="1 2">FF15</strain>
    </source>
</reference>
<dbReference type="PROSITE" id="PS51257">
    <property type="entry name" value="PROKAR_LIPOPROTEIN"/>
    <property type="match status" value="1"/>
</dbReference>
<organism evidence="1 2">
    <name type="scientific">Bremerella alba</name>
    <dbReference type="NCBI Taxonomy" id="980252"/>
    <lineage>
        <taxon>Bacteria</taxon>
        <taxon>Pseudomonadati</taxon>
        <taxon>Planctomycetota</taxon>
        <taxon>Planctomycetia</taxon>
        <taxon>Pirellulales</taxon>
        <taxon>Pirellulaceae</taxon>
        <taxon>Bremerella</taxon>
    </lineage>
</organism>
<dbReference type="Proteomes" id="UP000551616">
    <property type="component" value="Unassembled WGS sequence"/>
</dbReference>
<proteinExistence type="predicted"/>
<evidence type="ECO:0008006" key="3">
    <source>
        <dbReference type="Google" id="ProtNLM"/>
    </source>
</evidence>